<comment type="similarity">
    <text evidence="1">Belongs to the paxM FAD-dependent monooxygenase family.</text>
</comment>
<keyword evidence="2" id="KW-0285">Flavoprotein</keyword>
<evidence type="ECO:0000256" key="5">
    <source>
        <dbReference type="ARBA" id="ARBA00023033"/>
    </source>
</evidence>
<evidence type="ECO:0000256" key="1">
    <source>
        <dbReference type="ARBA" id="ARBA00007992"/>
    </source>
</evidence>
<evidence type="ECO:0000256" key="7">
    <source>
        <dbReference type="SAM" id="Phobius"/>
    </source>
</evidence>
<keyword evidence="3" id="KW-0274">FAD</keyword>
<keyword evidence="4" id="KW-0560">Oxidoreductase</keyword>
<keyword evidence="10" id="KW-1185">Reference proteome</keyword>
<reference evidence="9 10" key="2">
    <citation type="journal article" date="2017" name="Sci. Rep.">
        <title>Ant-infecting Ophiocordyceps genomes reveal a high diversity of potential behavioral manipulation genes and a possible major role for enterotoxins.</title>
        <authorList>
            <person name="de Bekker C."/>
            <person name="Ohm R.A."/>
            <person name="Evans H.C."/>
            <person name="Brachmann A."/>
            <person name="Hughes D.P."/>
        </authorList>
    </citation>
    <scope>NUCLEOTIDE SEQUENCE [LARGE SCALE GENOMIC DNA]</scope>
    <source>
        <strain evidence="9 10">SC16a</strain>
    </source>
</reference>
<evidence type="ECO:0000256" key="2">
    <source>
        <dbReference type="ARBA" id="ARBA00022630"/>
    </source>
</evidence>
<reference evidence="9 10" key="1">
    <citation type="journal article" date="2015" name="BMC Genomics">
        <title>Gene expression during zombie ant biting behavior reflects the complexity underlying fungal parasitic behavioral manipulation.</title>
        <authorList>
            <person name="de Bekker C."/>
            <person name="Ohm R.A."/>
            <person name="Loreto R.G."/>
            <person name="Sebastian A."/>
            <person name="Albert I."/>
            <person name="Merrow M."/>
            <person name="Brachmann A."/>
            <person name="Hughes D.P."/>
        </authorList>
    </citation>
    <scope>NUCLEOTIDE SEQUENCE [LARGE SCALE GENOMIC DNA]</scope>
    <source>
        <strain evidence="9 10">SC16a</strain>
    </source>
</reference>
<dbReference type="AlphaFoldDB" id="A0A2A9PAS5"/>
<dbReference type="PRINTS" id="PR00420">
    <property type="entry name" value="RNGMNOXGNASE"/>
</dbReference>
<dbReference type="GO" id="GO:0071949">
    <property type="term" value="F:FAD binding"/>
    <property type="evidence" value="ECO:0007669"/>
    <property type="project" value="InterPro"/>
</dbReference>
<dbReference type="InterPro" id="IPR050493">
    <property type="entry name" value="FAD-dep_Monooxygenase_BioMet"/>
</dbReference>
<evidence type="ECO:0000256" key="4">
    <source>
        <dbReference type="ARBA" id="ARBA00023002"/>
    </source>
</evidence>
<feature type="domain" description="FAD-binding" evidence="8">
    <location>
        <begin position="71"/>
        <end position="239"/>
    </location>
</feature>
<feature type="domain" description="FAD-binding" evidence="8">
    <location>
        <begin position="365"/>
        <end position="427"/>
    </location>
</feature>
<accession>A0A2A9PAS5</accession>
<dbReference type="GO" id="GO:0004497">
    <property type="term" value="F:monooxygenase activity"/>
    <property type="evidence" value="ECO:0007669"/>
    <property type="project" value="UniProtKB-KW"/>
</dbReference>
<name>A0A2A9PAS5_OPHUN</name>
<dbReference type="OrthoDB" id="1878542at2759"/>
<keyword evidence="7" id="KW-0472">Membrane</keyword>
<dbReference type="EMBL" id="LAZP02000305">
    <property type="protein sequence ID" value="PFH58304.1"/>
    <property type="molecule type" value="Genomic_DNA"/>
</dbReference>
<dbReference type="SUPFAM" id="SSF51905">
    <property type="entry name" value="FAD/NAD(P)-binding domain"/>
    <property type="match status" value="1"/>
</dbReference>
<feature type="transmembrane region" description="Helical" evidence="7">
    <location>
        <begin position="70"/>
        <end position="88"/>
    </location>
</feature>
<feature type="transmembrane region" description="Helical" evidence="7">
    <location>
        <begin position="32"/>
        <end position="49"/>
    </location>
</feature>
<comment type="caution">
    <text evidence="9">The sequence shown here is derived from an EMBL/GenBank/DDBJ whole genome shotgun (WGS) entry which is preliminary data.</text>
</comment>
<evidence type="ECO:0000313" key="10">
    <source>
        <dbReference type="Proteomes" id="UP000037136"/>
    </source>
</evidence>
<evidence type="ECO:0000313" key="9">
    <source>
        <dbReference type="EMBL" id="PFH58304.1"/>
    </source>
</evidence>
<dbReference type="PANTHER" id="PTHR13789:SF147">
    <property type="entry name" value="PUTATIVE (AFU_ORTHOLOGUE AFUA_2G01950)-RELATED"/>
    <property type="match status" value="1"/>
</dbReference>
<dbReference type="SUPFAM" id="SSF54373">
    <property type="entry name" value="FAD-linked reductases, C-terminal domain"/>
    <property type="match status" value="1"/>
</dbReference>
<evidence type="ECO:0000256" key="6">
    <source>
        <dbReference type="SAM" id="MobiDB-lite"/>
    </source>
</evidence>
<gene>
    <name evidence="9" type="ORF">XA68_13885</name>
</gene>
<dbReference type="STRING" id="268505.A0A2A9PAS5"/>
<evidence type="ECO:0000256" key="3">
    <source>
        <dbReference type="ARBA" id="ARBA00022827"/>
    </source>
</evidence>
<keyword evidence="5" id="KW-0503">Monooxygenase</keyword>
<sequence>MCLLVRPSSLPSFVEPQPDIRDSFWHLVPPTFSHHLVFVVVVLLFALAMHSDAASLPSFASRRASHPIRLVIAGAGIAGLATGLGLGLTGHDVTILEQASNLDEAGAGIQIAPNATRVLARLGVLDQVLQDADPLERISIRRYADDEELGSASIMPGAARRYGAPALVIHRGDLHRILLTAARRAGCRILTGRRVVGIEPGPPPRIQTSDGDWHQGDVVLGADGVRSVLRAYVTTSNGESDSSLGLKPTGDAAYRMLIPRERLAGHETLGALVDGRDTMRWLGPRGHVMAYPVRHQALYNVVILHPIDSPAVASSAVNGQVRRPKSDAVDFCRDWCRPVRDLVACMPDGDVVTEWLLYTHPPLPRWTRGRVALVGDACHPMLPYTAQGAACAIEDAGALVAAFACGLSPDAALALYQRVRKPGSESVQAASARQRACLHLPDGATQARRDDAIRRALAAPPDDGVAPLLPNPDLWVDRRWQDRVWGSDVVYDVFQACIRETVWPLSTSLRCVLPLSSSSSGGGGIAPEPDGVAEYRQRGRASQP</sequence>
<dbReference type="InterPro" id="IPR002938">
    <property type="entry name" value="FAD-bd"/>
</dbReference>
<dbReference type="PANTHER" id="PTHR13789">
    <property type="entry name" value="MONOOXYGENASE"/>
    <property type="match status" value="1"/>
</dbReference>
<proteinExistence type="inferred from homology"/>
<protein>
    <recommendedName>
        <fullName evidence="8">FAD-binding domain-containing protein</fullName>
    </recommendedName>
</protein>
<keyword evidence="7" id="KW-1133">Transmembrane helix</keyword>
<dbReference type="Pfam" id="PF01494">
    <property type="entry name" value="FAD_binding_3"/>
    <property type="match status" value="2"/>
</dbReference>
<organism evidence="9 10">
    <name type="scientific">Ophiocordyceps unilateralis</name>
    <name type="common">Zombie-ant fungus</name>
    <name type="synonym">Torrubia unilateralis</name>
    <dbReference type="NCBI Taxonomy" id="268505"/>
    <lineage>
        <taxon>Eukaryota</taxon>
        <taxon>Fungi</taxon>
        <taxon>Dikarya</taxon>
        <taxon>Ascomycota</taxon>
        <taxon>Pezizomycotina</taxon>
        <taxon>Sordariomycetes</taxon>
        <taxon>Hypocreomycetidae</taxon>
        <taxon>Hypocreales</taxon>
        <taxon>Ophiocordycipitaceae</taxon>
        <taxon>Ophiocordyceps</taxon>
    </lineage>
</organism>
<dbReference type="Proteomes" id="UP000037136">
    <property type="component" value="Unassembled WGS sequence"/>
</dbReference>
<evidence type="ECO:0000259" key="8">
    <source>
        <dbReference type="Pfam" id="PF01494"/>
    </source>
</evidence>
<dbReference type="InterPro" id="IPR036188">
    <property type="entry name" value="FAD/NAD-bd_sf"/>
</dbReference>
<dbReference type="Gene3D" id="3.50.50.60">
    <property type="entry name" value="FAD/NAD(P)-binding domain"/>
    <property type="match status" value="1"/>
</dbReference>
<keyword evidence="7" id="KW-0812">Transmembrane</keyword>
<feature type="region of interest" description="Disordered" evidence="6">
    <location>
        <begin position="516"/>
        <end position="544"/>
    </location>
</feature>